<dbReference type="InterPro" id="IPR001623">
    <property type="entry name" value="DnaJ_domain"/>
</dbReference>
<feature type="domain" description="J" evidence="1">
    <location>
        <begin position="109"/>
        <end position="198"/>
    </location>
</feature>
<dbReference type="EMBL" id="JAAWWB010000004">
    <property type="protein sequence ID" value="KAG6784329.1"/>
    <property type="molecule type" value="Genomic_DNA"/>
</dbReference>
<name>A0A8X8DA00_POPTO</name>
<gene>
    <name evidence="2" type="ORF">POTOM_010020</name>
</gene>
<accession>A0A8X8DA00</accession>
<evidence type="ECO:0000259" key="1">
    <source>
        <dbReference type="PROSITE" id="PS50076"/>
    </source>
</evidence>
<reference evidence="2" key="1">
    <citation type="journal article" date="2020" name="bioRxiv">
        <title>Hybrid origin of Populus tomentosa Carr. identified through genome sequencing and phylogenomic analysis.</title>
        <authorList>
            <person name="An X."/>
            <person name="Gao K."/>
            <person name="Chen Z."/>
            <person name="Li J."/>
            <person name="Yang X."/>
            <person name="Yang X."/>
            <person name="Zhou J."/>
            <person name="Guo T."/>
            <person name="Zhao T."/>
            <person name="Huang S."/>
            <person name="Miao D."/>
            <person name="Khan W.U."/>
            <person name="Rao P."/>
            <person name="Ye M."/>
            <person name="Lei B."/>
            <person name="Liao W."/>
            <person name="Wang J."/>
            <person name="Ji L."/>
            <person name="Li Y."/>
            <person name="Guo B."/>
            <person name="Mustafa N.S."/>
            <person name="Li S."/>
            <person name="Yun Q."/>
            <person name="Keller S.R."/>
            <person name="Mao J."/>
            <person name="Zhang R."/>
            <person name="Strauss S.H."/>
        </authorList>
    </citation>
    <scope>NUCLEOTIDE SEQUENCE</scope>
    <source>
        <strain evidence="2">GM15</strain>
        <tissue evidence="2">Leaf</tissue>
    </source>
</reference>
<proteinExistence type="predicted"/>
<dbReference type="GO" id="GO:0005737">
    <property type="term" value="C:cytoplasm"/>
    <property type="evidence" value="ECO:0007669"/>
    <property type="project" value="TreeGrafter"/>
</dbReference>
<organism evidence="2 3">
    <name type="scientific">Populus tomentosa</name>
    <name type="common">Chinese white poplar</name>
    <dbReference type="NCBI Taxonomy" id="118781"/>
    <lineage>
        <taxon>Eukaryota</taxon>
        <taxon>Viridiplantae</taxon>
        <taxon>Streptophyta</taxon>
        <taxon>Embryophyta</taxon>
        <taxon>Tracheophyta</taxon>
        <taxon>Spermatophyta</taxon>
        <taxon>Magnoliopsida</taxon>
        <taxon>eudicotyledons</taxon>
        <taxon>Gunneridae</taxon>
        <taxon>Pentapetalae</taxon>
        <taxon>rosids</taxon>
        <taxon>fabids</taxon>
        <taxon>Malpighiales</taxon>
        <taxon>Salicaceae</taxon>
        <taxon>Saliceae</taxon>
        <taxon>Populus</taxon>
    </lineage>
</organism>
<dbReference type="Proteomes" id="UP000886885">
    <property type="component" value="Chromosome 2D"/>
</dbReference>
<comment type="caution">
    <text evidence="2">The sequence shown here is derived from an EMBL/GenBank/DDBJ whole genome shotgun (WGS) entry which is preliminary data.</text>
</comment>
<evidence type="ECO:0000313" key="3">
    <source>
        <dbReference type="Proteomes" id="UP000886885"/>
    </source>
</evidence>
<keyword evidence="3" id="KW-1185">Reference proteome</keyword>
<protein>
    <recommendedName>
        <fullName evidence="1">J domain-containing protein</fullName>
    </recommendedName>
</protein>
<sequence>MKPHQYRTEIIIMGHADTYMIDDTCTDTYHRTGPHGRCRDLSSREANLKFESRKGLSHRLSCVSSSKSNMMMWDEWDDSQTQPQQQQQQPDQDSCFNFDLLSLLSRPKDYYKILEVDYDATDDAIRSNYIRLALKWHPDKQKDEDNATSRFQEINEAYQDGFLDLKCHEHDDVKVFAPAEGTEFLSDPVRRREYDKKGMMHIYDYNISEYLNRYKGLILTCNGLGIRHSIL</sequence>
<evidence type="ECO:0000313" key="2">
    <source>
        <dbReference type="EMBL" id="KAG6784329.1"/>
    </source>
</evidence>
<dbReference type="CDD" id="cd06257">
    <property type="entry name" value="DnaJ"/>
    <property type="match status" value="1"/>
</dbReference>
<dbReference type="PROSITE" id="PS50076">
    <property type="entry name" value="DNAJ_2"/>
    <property type="match status" value="1"/>
</dbReference>
<dbReference type="PANTHER" id="PTHR45504">
    <property type="entry name" value="CHAPERONE DNAJ-DOMAIN SUPERFAMILY PROTEIN"/>
    <property type="match status" value="1"/>
</dbReference>
<dbReference type="AlphaFoldDB" id="A0A8X8DA00"/>
<dbReference type="GO" id="GO:0005634">
    <property type="term" value="C:nucleus"/>
    <property type="evidence" value="ECO:0007669"/>
    <property type="project" value="TreeGrafter"/>
</dbReference>
<dbReference type="Pfam" id="PF00226">
    <property type="entry name" value="DnaJ"/>
    <property type="match status" value="1"/>
</dbReference>
<dbReference type="PANTHER" id="PTHR45504:SF3">
    <property type="entry name" value="CHAPERONE DNAJ-DOMAIN SUPERFAMILY PROTEIN"/>
    <property type="match status" value="1"/>
</dbReference>
<dbReference type="OrthoDB" id="10250354at2759"/>
<dbReference type="SMART" id="SM00271">
    <property type="entry name" value="DnaJ"/>
    <property type="match status" value="1"/>
</dbReference>